<name>G9XSN1_DESHA</name>
<dbReference type="EMBL" id="AFZX01000105">
    <property type="protein sequence ID" value="EHL05246.1"/>
    <property type="molecule type" value="Genomic_DNA"/>
</dbReference>
<dbReference type="Gene3D" id="3.40.50.300">
    <property type="entry name" value="P-loop containing nucleotide triphosphate hydrolases"/>
    <property type="match status" value="1"/>
</dbReference>
<dbReference type="HOGENOM" id="CLU_006229_4_5_9"/>
<dbReference type="Pfam" id="PF13177">
    <property type="entry name" value="DNA_pol3_delta2"/>
    <property type="match status" value="1"/>
</dbReference>
<proteinExistence type="predicted"/>
<dbReference type="PATRIC" id="fig|537010.4.peg.3719"/>
<dbReference type="Proteomes" id="UP000004416">
    <property type="component" value="Unassembled WGS sequence"/>
</dbReference>
<sequence>MQAKESGSSRRFNVNIALHLIEKAAQEGRLAHLLLFHGGSGPERRKAGLEIARRINCTSGQDAPCGHCPSCKKILSGNHPDVEVVKPAKASIGIEQILDWQERVYRKHYEGNYKVFILEEADKLTIPAANALLKVIEEPPERTLIVLSAQNAEVLLPTIQSRAQAVYFPFRGEEEWLKSLEESLDPWEAREAFRLSSHNPELAYEILTLGVEKVKEWVRGFEQAVEEGDFLKLFPLFPVEKKEAELYLHILALGTAQKHQVNPQAMLAVGKAIEQIQMQANPRLVIEGLALKLFQ</sequence>
<evidence type="ECO:0000313" key="2">
    <source>
        <dbReference type="Proteomes" id="UP000004416"/>
    </source>
</evidence>
<protein>
    <submittedName>
        <fullName evidence="1">Putative DNA polymerase III, delta' subunit</fullName>
    </submittedName>
</protein>
<organism evidence="1 2">
    <name type="scientific">Desulfitobacterium hafniense DP7</name>
    <dbReference type="NCBI Taxonomy" id="537010"/>
    <lineage>
        <taxon>Bacteria</taxon>
        <taxon>Bacillati</taxon>
        <taxon>Bacillota</taxon>
        <taxon>Clostridia</taxon>
        <taxon>Eubacteriales</taxon>
        <taxon>Desulfitobacteriaceae</taxon>
        <taxon>Desulfitobacterium</taxon>
    </lineage>
</organism>
<accession>G9XSN1</accession>
<dbReference type="PANTHER" id="PTHR11669:SF8">
    <property type="entry name" value="DNA POLYMERASE III SUBUNIT DELTA"/>
    <property type="match status" value="1"/>
</dbReference>
<reference evidence="1 2" key="1">
    <citation type="submission" date="2011-08" db="EMBL/GenBank/DDBJ databases">
        <authorList>
            <person name="Weinstock G."/>
            <person name="Sodergren E."/>
            <person name="Clifton S."/>
            <person name="Fulton L."/>
            <person name="Fulton B."/>
            <person name="Courtney L."/>
            <person name="Fronick C."/>
            <person name="Harrison M."/>
            <person name="Strong C."/>
            <person name="Farmer C."/>
            <person name="Delahaunty K."/>
            <person name="Markovic C."/>
            <person name="Hall O."/>
            <person name="Minx P."/>
            <person name="Tomlinson C."/>
            <person name="Mitreva M."/>
            <person name="Hou S."/>
            <person name="Chen J."/>
            <person name="Wollam A."/>
            <person name="Pepin K.H."/>
            <person name="Johnson M."/>
            <person name="Bhonagiri V."/>
            <person name="Zhang X."/>
            <person name="Suruliraj S."/>
            <person name="Warren W."/>
            <person name="Chinwalla A."/>
            <person name="Mardis E.R."/>
            <person name="Wilson R.K."/>
        </authorList>
    </citation>
    <scope>NUCLEOTIDE SEQUENCE [LARGE SCALE GENOMIC DNA]</scope>
    <source>
        <strain evidence="1 2">DP7</strain>
    </source>
</reference>
<dbReference type="InterPro" id="IPR027417">
    <property type="entry name" value="P-loop_NTPase"/>
</dbReference>
<gene>
    <name evidence="1" type="ORF">HMPREF0322_03980</name>
</gene>
<evidence type="ECO:0000313" key="1">
    <source>
        <dbReference type="EMBL" id="EHL05246.1"/>
    </source>
</evidence>
<dbReference type="GO" id="GO:0006261">
    <property type="term" value="P:DNA-templated DNA replication"/>
    <property type="evidence" value="ECO:0007669"/>
    <property type="project" value="TreeGrafter"/>
</dbReference>
<dbReference type="SUPFAM" id="SSF52540">
    <property type="entry name" value="P-loop containing nucleoside triphosphate hydrolases"/>
    <property type="match status" value="1"/>
</dbReference>
<dbReference type="AlphaFoldDB" id="G9XSN1"/>
<dbReference type="InterPro" id="IPR050238">
    <property type="entry name" value="DNA_Rep/Repair_Clamp_Loader"/>
</dbReference>
<dbReference type="PANTHER" id="PTHR11669">
    <property type="entry name" value="REPLICATION FACTOR C / DNA POLYMERASE III GAMMA-TAU SUBUNIT"/>
    <property type="match status" value="1"/>
</dbReference>
<comment type="caution">
    <text evidence="1">The sequence shown here is derived from an EMBL/GenBank/DDBJ whole genome shotgun (WGS) entry which is preliminary data.</text>
</comment>